<dbReference type="Proteomes" id="UP000050465">
    <property type="component" value="Unassembled WGS sequence"/>
</dbReference>
<evidence type="ECO:0000256" key="1">
    <source>
        <dbReference type="SAM" id="MobiDB-lite"/>
    </source>
</evidence>
<feature type="compositionally biased region" description="Low complexity" evidence="1">
    <location>
        <begin position="177"/>
        <end position="192"/>
    </location>
</feature>
<proteinExistence type="predicted"/>
<feature type="compositionally biased region" description="Polar residues" evidence="1">
    <location>
        <begin position="76"/>
        <end position="88"/>
    </location>
</feature>
<keyword evidence="2" id="KW-0812">Transmembrane</keyword>
<feature type="transmembrane region" description="Helical" evidence="2">
    <location>
        <begin position="38"/>
        <end position="56"/>
    </location>
</feature>
<accession>A0A0P7ZMM2</accession>
<reference evidence="3 4" key="1">
    <citation type="submission" date="2015-09" db="EMBL/GenBank/DDBJ databases">
        <title>Identification and resolution of microdiversity through metagenomic sequencing of parallel consortia.</title>
        <authorList>
            <person name="Nelson W.C."/>
            <person name="Romine M.F."/>
            <person name="Lindemann S.R."/>
        </authorList>
    </citation>
    <scope>NUCLEOTIDE SEQUENCE [LARGE SCALE GENOMIC DNA]</scope>
    <source>
        <strain evidence="3">Ana</strain>
    </source>
</reference>
<evidence type="ECO:0000256" key="2">
    <source>
        <dbReference type="SAM" id="Phobius"/>
    </source>
</evidence>
<feature type="compositionally biased region" description="Polar residues" evidence="1">
    <location>
        <begin position="165"/>
        <end position="176"/>
    </location>
</feature>
<protein>
    <submittedName>
        <fullName evidence="3">Uncharacterized protein</fullName>
    </submittedName>
</protein>
<feature type="compositionally biased region" description="Acidic residues" evidence="1">
    <location>
        <begin position="196"/>
        <end position="210"/>
    </location>
</feature>
<feature type="region of interest" description="Disordered" evidence="1">
    <location>
        <begin position="133"/>
        <end position="210"/>
    </location>
</feature>
<organism evidence="3 4">
    <name type="scientific">Phormidesmis priestleyi Ana</name>
    <dbReference type="NCBI Taxonomy" id="1666911"/>
    <lineage>
        <taxon>Bacteria</taxon>
        <taxon>Bacillati</taxon>
        <taxon>Cyanobacteriota</taxon>
        <taxon>Cyanophyceae</taxon>
        <taxon>Leptolyngbyales</taxon>
        <taxon>Leptolyngbyaceae</taxon>
        <taxon>Phormidesmis</taxon>
    </lineage>
</organism>
<feature type="compositionally biased region" description="Low complexity" evidence="1">
    <location>
        <begin position="140"/>
        <end position="156"/>
    </location>
</feature>
<dbReference type="EMBL" id="LJZR01000007">
    <property type="protein sequence ID" value="KPQ36275.1"/>
    <property type="molecule type" value="Genomic_DNA"/>
</dbReference>
<keyword evidence="2" id="KW-0472">Membrane</keyword>
<name>A0A0P7ZMM2_9CYAN</name>
<dbReference type="PATRIC" id="fig|1666911.3.peg.4999"/>
<evidence type="ECO:0000313" key="4">
    <source>
        <dbReference type="Proteomes" id="UP000050465"/>
    </source>
</evidence>
<keyword evidence="2" id="KW-1133">Transmembrane helix</keyword>
<evidence type="ECO:0000313" key="3">
    <source>
        <dbReference type="EMBL" id="KPQ36275.1"/>
    </source>
</evidence>
<comment type="caution">
    <text evidence="3">The sequence shown here is derived from an EMBL/GenBank/DDBJ whole genome shotgun (WGS) entry which is preliminary data.</text>
</comment>
<dbReference type="AlphaFoldDB" id="A0A0P7ZMM2"/>
<gene>
    <name evidence="3" type="ORF">HLUCCA11_07005</name>
</gene>
<sequence length="210" mass="22393">MDRIQIKASELWDLLFSDETAETYQKALNLTGNILKEISQLIWLIICSVFVFGAWFSDTSVRAGKSIREWIDSSGDAASTPTDAQSITDKGKSLLDTGRTGIAYLLNQAREQLGIEPEEMPAVQRTANVIKPAAQPPATPATASPSTSASASTPPTVSAFDRPSPQVSTQPSTQTVGSSRGAGSQSMSSSAAPEVSQEDTDDDWPPQDED</sequence>
<feature type="region of interest" description="Disordered" evidence="1">
    <location>
        <begin position="73"/>
        <end position="92"/>
    </location>
</feature>